<accession>A0ABP0ZRY4</accession>
<dbReference type="RefSeq" id="XP_066831023.1">
    <property type="nucleotide sequence ID" value="XM_066974267.1"/>
</dbReference>
<organism evidence="2 3">
    <name type="scientific">Lodderomyces beijingensis</name>
    <dbReference type="NCBI Taxonomy" id="1775926"/>
    <lineage>
        <taxon>Eukaryota</taxon>
        <taxon>Fungi</taxon>
        <taxon>Dikarya</taxon>
        <taxon>Ascomycota</taxon>
        <taxon>Saccharomycotina</taxon>
        <taxon>Pichiomycetes</taxon>
        <taxon>Debaryomycetaceae</taxon>
        <taxon>Candida/Lodderomyces clade</taxon>
        <taxon>Lodderomyces</taxon>
    </lineage>
</organism>
<reference evidence="2 3" key="1">
    <citation type="submission" date="2024-03" db="EMBL/GenBank/DDBJ databases">
        <authorList>
            <person name="Brejova B."/>
        </authorList>
    </citation>
    <scope>NUCLEOTIDE SEQUENCE [LARGE SCALE GENOMIC DNA]</scope>
    <source>
        <strain evidence="2 3">CBS 14171</strain>
    </source>
</reference>
<protein>
    <recommendedName>
        <fullName evidence="4">Telomere length regulation protein conserved domain-containing protein</fullName>
    </recommendedName>
</protein>
<feature type="compositionally biased region" description="Basic and acidic residues" evidence="1">
    <location>
        <begin position="212"/>
        <end position="225"/>
    </location>
</feature>
<evidence type="ECO:0000313" key="3">
    <source>
        <dbReference type="Proteomes" id="UP001497383"/>
    </source>
</evidence>
<dbReference type="Proteomes" id="UP001497383">
    <property type="component" value="Chromosome 5"/>
</dbReference>
<dbReference type="EMBL" id="OZ022409">
    <property type="protein sequence ID" value="CAK9439985.1"/>
    <property type="molecule type" value="Genomic_DNA"/>
</dbReference>
<evidence type="ECO:0000313" key="2">
    <source>
        <dbReference type="EMBL" id="CAK9439985.1"/>
    </source>
</evidence>
<dbReference type="GeneID" id="92209281"/>
<gene>
    <name evidence="2" type="ORF">LODBEIA_P40850</name>
</gene>
<name>A0ABP0ZRY4_9ASCO</name>
<sequence>MSQLKRDSRYGQLVSLLTKQTFSEPLVSRLLTVVLDTQMPLSEKDKLDLISSCSRPRGRLTCRLILQITASFGPSQLTPAKGSRGRRRRTLQERRVSERIQVALAAWVRQELVQHVEEFKEFHHVLVPCLSRCLNFVYLRDDITLALDSIKKFSSKIRAKVIRNRHREIVPPQDPNFGQNKECSSLPSSKEIKNFDRHTNIHPPGKVGSRLIPDDTREPGEDPPLKRRKLSVSNEAFWRDLLCDSLASDSFLSNSTKCISLVGRVVEHPDEHVALDDAISKSLANLDGDEKRRKVVESKVLKMISSYSAGEINFPSIAYADIMGSRDKEERPEIMATTTCGFEWLQLGRLADGEVEEILAKKASALKSLYFEDPHAGEKACSEFIQSSIRPILAMESDNQRKSCILEKLIELCQFCGDSKLDLSSVLILLLQRFNAESQDSCRVRIPLSRSLVYSGVLSGDLNHLDFICHVLAFNKKVGCEGQVARAIQNSYIMDCLNMLWRNKFLHLDRKLNSKQQAFYLRSAISGTVDGGTSSDPVPLGERGALLINPATTFLSVANFRSMEDVDDNLGARHEGPVTEESIMKADSWLPYTPAEINLRTLQMLDESFPGVGDLLFSSLKSLVGQRLEKAAGNGGSGGGGGTD</sequence>
<keyword evidence="3" id="KW-1185">Reference proteome</keyword>
<feature type="region of interest" description="Disordered" evidence="1">
    <location>
        <begin position="195"/>
        <end position="226"/>
    </location>
</feature>
<evidence type="ECO:0000256" key="1">
    <source>
        <dbReference type="SAM" id="MobiDB-lite"/>
    </source>
</evidence>
<evidence type="ECO:0008006" key="4">
    <source>
        <dbReference type="Google" id="ProtNLM"/>
    </source>
</evidence>
<proteinExistence type="predicted"/>